<comment type="catalytic activity">
    <reaction evidence="8">
        <text>a 1,2-diacyl-sn-glycero-3-phospho-L-serine(in) = a 1,2-diacyl-sn-glycero-3-phospho-L-serine(out)</text>
        <dbReference type="Rhea" id="RHEA:38663"/>
        <dbReference type="ChEBI" id="CHEBI:57262"/>
    </reaction>
</comment>
<evidence type="ECO:0000313" key="11">
    <source>
        <dbReference type="Proteomes" id="UP000515145"/>
    </source>
</evidence>
<feature type="region of interest" description="Disordered" evidence="10">
    <location>
        <begin position="1683"/>
        <end position="1704"/>
    </location>
</feature>
<feature type="region of interest" description="Disordered" evidence="10">
    <location>
        <begin position="239"/>
        <end position="282"/>
    </location>
</feature>
<evidence type="ECO:0000256" key="5">
    <source>
        <dbReference type="ARBA" id="ARBA00022824"/>
    </source>
</evidence>
<keyword evidence="4" id="KW-0813">Transport</keyword>
<name>A0A6P7J4M0_9TELE</name>
<dbReference type="GO" id="GO:0005789">
    <property type="term" value="C:endoplasmic reticulum membrane"/>
    <property type="evidence" value="ECO:0007669"/>
    <property type="project" value="UniProtKB-SubCell"/>
</dbReference>
<dbReference type="GO" id="GO:0061723">
    <property type="term" value="P:glycophagy"/>
    <property type="evidence" value="ECO:0007669"/>
    <property type="project" value="TreeGrafter"/>
</dbReference>
<dbReference type="PANTHER" id="PTHR13190:SF21">
    <property type="entry name" value="AUTOPHAGY-RELATED PROTEIN 2 HOMOLOG A"/>
    <property type="match status" value="1"/>
</dbReference>
<dbReference type="InterPro" id="IPR026849">
    <property type="entry name" value="ATG2"/>
</dbReference>
<feature type="compositionally biased region" description="Pro residues" evidence="10">
    <location>
        <begin position="917"/>
        <end position="926"/>
    </location>
</feature>
<dbReference type="GO" id="GO:0034045">
    <property type="term" value="C:phagophore assembly site membrane"/>
    <property type="evidence" value="ECO:0007669"/>
    <property type="project" value="UniProtKB-SubCell"/>
</dbReference>
<proteinExistence type="inferred from homology"/>
<feature type="region of interest" description="Disordered" evidence="10">
    <location>
        <begin position="462"/>
        <end position="481"/>
    </location>
</feature>
<dbReference type="Proteomes" id="UP000515145">
    <property type="component" value="Chromosome 10"/>
</dbReference>
<dbReference type="GO" id="GO:0032266">
    <property type="term" value="F:phosphatidylinositol-3-phosphate binding"/>
    <property type="evidence" value="ECO:0007669"/>
    <property type="project" value="TreeGrafter"/>
</dbReference>
<evidence type="ECO:0000256" key="4">
    <source>
        <dbReference type="ARBA" id="ARBA00022448"/>
    </source>
</evidence>
<dbReference type="InParanoid" id="A0A6P7J4M0"/>
<feature type="region of interest" description="Disordered" evidence="10">
    <location>
        <begin position="412"/>
        <end position="435"/>
    </location>
</feature>
<dbReference type="Pfam" id="PF13329">
    <property type="entry name" value="ATG2_CAD"/>
    <property type="match status" value="2"/>
</dbReference>
<dbReference type="GO" id="GO:0000045">
    <property type="term" value="P:autophagosome assembly"/>
    <property type="evidence" value="ECO:0007669"/>
    <property type="project" value="TreeGrafter"/>
</dbReference>
<keyword evidence="7" id="KW-0472">Membrane</keyword>
<feature type="compositionally biased region" description="Low complexity" evidence="10">
    <location>
        <begin position="1510"/>
        <end position="1522"/>
    </location>
</feature>
<comment type="subcellular location">
    <subcellularLocation>
        <location evidence="1">Endoplasmic reticulum membrane</location>
        <topology evidence="1">Peripheral membrane protein</topology>
    </subcellularLocation>
    <subcellularLocation>
        <location evidence="2">Preautophagosomal structure membrane</location>
        <topology evidence="2">Peripheral membrane protein</topology>
    </subcellularLocation>
</comment>
<keyword evidence="6" id="KW-0445">Lipid transport</keyword>
<protein>
    <submittedName>
        <fullName evidence="12">Autophagy-related protein 2 homolog A</fullName>
    </submittedName>
</protein>
<dbReference type="CTD" id="23130"/>
<evidence type="ECO:0000256" key="6">
    <source>
        <dbReference type="ARBA" id="ARBA00023055"/>
    </source>
</evidence>
<dbReference type="GO" id="GO:0043495">
    <property type="term" value="F:protein-membrane adaptor activity"/>
    <property type="evidence" value="ECO:0007669"/>
    <property type="project" value="TreeGrafter"/>
</dbReference>
<dbReference type="GO" id="GO:0061709">
    <property type="term" value="P:reticulophagy"/>
    <property type="evidence" value="ECO:0007669"/>
    <property type="project" value="TreeGrafter"/>
</dbReference>
<dbReference type="GeneID" id="114442247"/>
<accession>A0A6P7J4M0</accession>
<dbReference type="PANTHER" id="PTHR13190">
    <property type="entry name" value="AUTOPHAGY-RELATED 2, ISOFORM A"/>
    <property type="match status" value="1"/>
</dbReference>
<evidence type="ECO:0000313" key="12">
    <source>
        <dbReference type="RefSeq" id="XP_028271436.1"/>
    </source>
</evidence>
<evidence type="ECO:0000256" key="2">
    <source>
        <dbReference type="ARBA" id="ARBA00004623"/>
    </source>
</evidence>
<comment type="similarity">
    <text evidence="3">Belongs to the ATG2 family.</text>
</comment>
<evidence type="ECO:0000256" key="7">
    <source>
        <dbReference type="ARBA" id="ARBA00023136"/>
    </source>
</evidence>
<keyword evidence="11" id="KW-1185">Reference proteome</keyword>
<evidence type="ECO:0000256" key="9">
    <source>
        <dbReference type="ARBA" id="ARBA00024615"/>
    </source>
</evidence>
<dbReference type="GO" id="GO:0000422">
    <property type="term" value="P:autophagy of mitochondrion"/>
    <property type="evidence" value="ECO:0007669"/>
    <property type="project" value="TreeGrafter"/>
</dbReference>
<evidence type="ECO:0000256" key="3">
    <source>
        <dbReference type="ARBA" id="ARBA00009714"/>
    </source>
</evidence>
<feature type="region of interest" description="Disordered" evidence="10">
    <location>
        <begin position="1493"/>
        <end position="1530"/>
    </location>
</feature>
<evidence type="ECO:0000256" key="1">
    <source>
        <dbReference type="ARBA" id="ARBA00004406"/>
    </source>
</evidence>
<dbReference type="GO" id="GO:0006869">
    <property type="term" value="P:lipid transport"/>
    <property type="evidence" value="ECO:0007669"/>
    <property type="project" value="UniProtKB-KW"/>
</dbReference>
<sequence length="2009" mass="221083">MSRWLFPWSGSIKKRACRYLLQHYLGHFLQERLSLDQLGLDLYNGSGVIKEINLDVWAVNELLESLGAPLEIVDGFVSSIEVTIPWQALLTDHCTLEVSGLQITCRPKYRTSGGWDSQGWSSSMTSSMQLAQECLKDPPEASEEPPAPLEGLEMFAQTIETVLRRIKVTFLDTIVRIEHQPLDLETGVALEVHIKRLEYFDEAVRDPASQTAVPVDIHQPPAFLHKILQLSAVQLFYDSTGTVQGPPDPDSATASEGEDEEKDADEEEAKPKPLSAPPCPPSQPLLIGSCSGFIETTVKIKQNDMLPGPKLELDGKVGCVHMLLSPDQITHLSDLLAALCIDTEPETKCGGVHSRPLDSDDLRMIEEDLSKQLGSSPRHRDWEHEPDLEPFVTSLENGEMFYSMGPAGMNSSVTSIRSGSELSDSDMESSTHSLASLTQPASLTAQGMVNCSRRYPVAGCLSSLPQSSSRTRGRSHSGRAEQLKPDALLRLTLGGLTVTLLQEDPPSKTDGVVSLAQVSQVFFRELAFFKDSMFSERDFHHLRGGFAKACPHSHLRLTGAAVQVACEMRSGRGHSRAVTSDLSFSRLELLECLWEDGKPQFCELLQFQKAGLFTVGATARPCAQLHYSLIEKQMRKGKQRVVRRESVLRVELAELSAELDLDILSRLRSLSKAFSHCPSQTTASGLIQTQSSELCSSFTLLSPHAILRLRFPIPDLRPLSTRRPPTQRAVREETLVLELTELELKHQEAPDLQCEQPAQQGSPCLTQLLEASFTDLHGSYEGWEGGSFPCIKVKKNRDSLPRISVRVRGGEAQGPAAGLSGMNMGLIRDLGAAFFESHCEFSNKTSSPFSSNRTMFETEEMVIPADPEEMRQFQEQCVAQCQCAVDISLPQAYILLPSKQAFQSIYNRINNDLLMWEPPPPPPPSAHSPDKSSHHHDEFQLCKSAFRLDSDSEEDEPQFYLASESGGKAQQSVARPNHNLSLLSLTVIIGKGRLQARTDKKEDQSFGEIILDLEGGKIFSVAQHQNDPNLSFLCLESRRVELYHQAVLKDTPIPQRLEMPSFIPPKHLDPTIYPTEVGVSSVSGREGDPQMLSTAIKITLDLQRNVKEFLVALRLQGATMRHYMTQTNQSWHEQLVDFLDVIDDPILGYTAPAIITVLHTHLATCAVDYRPLYLPLRVLFTAESFSLSSNIIVDTATFHLRFILDDSALYLSDKCESDTVDLKRDYVCVLDIDLLELAITTWKGSNTGKLSQPLFELRCSNNVVHLHTCADSCAALVNLLQYLVSQGDLHPPPKHASPTEIAGQKLPLSESPAFVLPCPPAETAEINQYDLADALIDTEKSYREESFEPGSPSVPRGSPVSVYLFPGEASKHNPSVLQGDDSELDGLVATATEAQADMMSEEGSEGSTDNDDFCILEAPGMGIPPRDGEPVVTVLSQGPIRVKDSHFSRPRGSSDLLRAPSRFPVPQSRVVLREISVVWHLYGGKDFGGKPMTIHAQNTNRGRSVPAGVRSSPSRSATSSRPQNSWRWAGGSGRQHTLLMEIQLTKVSFQHESYPAVAGQQSEGSLLSGVGVGPGGEQPISRQVFIVQELEVRDRLASSQINKFLYLYTSESMPRRAHSNMLTVKALQVCPESGLGGPECCLRVSLLPLRLNIDQDALFFLKDFFSNLASSVNPYLPVDPAAEVKADPSQKGSEEVEAPAGLGPDLTASVETTYSEQSSSSAGSTSSSDQPIYFREFRFTSEVPIWLDYHGKHVVIEQGTFAGILIGLAQLNCSELKLKRLCCRHGLLGVDKVIQYAVTEWLTDIRKNQLPGILGGVGPMHSVVQLFHGVRDLFWLPIEQYRKDGRIIRGLQRGAASFGTSTASAALELSNRLVQAIQATAETVYDILSPTPPLNRYAITEGRAPTNRPRRAAQPADLREGVAKAYDTVREGVIDTAQTLCDVASRGHEQKGLPGAVGGVLRQIPPTVVRPLIVASEATSNLLGGMRNQIKPDARKEDFLKWRTEDTQE</sequence>
<feature type="compositionally biased region" description="Acidic residues" evidence="10">
    <location>
        <begin position="256"/>
        <end position="268"/>
    </location>
</feature>
<evidence type="ECO:0000256" key="10">
    <source>
        <dbReference type="SAM" id="MobiDB-lite"/>
    </source>
</evidence>
<dbReference type="OrthoDB" id="18982at2759"/>
<reference evidence="12" key="1">
    <citation type="submission" date="2025-08" db="UniProtKB">
        <authorList>
            <consortium name="RefSeq"/>
        </authorList>
    </citation>
    <scope>IDENTIFICATION</scope>
</reference>
<organism evidence="11 12">
    <name type="scientific">Parambassis ranga</name>
    <name type="common">Indian glassy fish</name>
    <dbReference type="NCBI Taxonomy" id="210632"/>
    <lineage>
        <taxon>Eukaryota</taxon>
        <taxon>Metazoa</taxon>
        <taxon>Chordata</taxon>
        <taxon>Craniata</taxon>
        <taxon>Vertebrata</taxon>
        <taxon>Euteleostomi</taxon>
        <taxon>Actinopterygii</taxon>
        <taxon>Neopterygii</taxon>
        <taxon>Teleostei</taxon>
        <taxon>Neoteleostei</taxon>
        <taxon>Acanthomorphata</taxon>
        <taxon>Ovalentaria</taxon>
        <taxon>Ambassidae</taxon>
        <taxon>Parambassis</taxon>
    </lineage>
</organism>
<dbReference type="GO" id="GO:0034727">
    <property type="term" value="P:piecemeal microautophagy of the nucleus"/>
    <property type="evidence" value="ECO:0007669"/>
    <property type="project" value="TreeGrafter"/>
</dbReference>
<comment type="catalytic activity">
    <reaction evidence="9">
        <text>a 1,2-diacyl-sn-glycero-3-phosphoethanolamine(in) = a 1,2-diacyl-sn-glycero-3-phosphoethanolamine(out)</text>
        <dbReference type="Rhea" id="RHEA:38895"/>
        <dbReference type="ChEBI" id="CHEBI:64612"/>
    </reaction>
</comment>
<gene>
    <name evidence="12" type="primary">atg2a</name>
</gene>
<feature type="compositionally biased region" description="Basic and acidic residues" evidence="10">
    <location>
        <begin position="1683"/>
        <end position="1694"/>
    </location>
</feature>
<dbReference type="RefSeq" id="XP_028271436.1">
    <property type="nucleotide sequence ID" value="XM_028415635.1"/>
</dbReference>
<dbReference type="GO" id="GO:0061908">
    <property type="term" value="C:phagophore"/>
    <property type="evidence" value="ECO:0007669"/>
    <property type="project" value="TreeGrafter"/>
</dbReference>
<evidence type="ECO:0000256" key="8">
    <source>
        <dbReference type="ARBA" id="ARBA00024479"/>
    </source>
</evidence>
<keyword evidence="5" id="KW-0256">Endoplasmic reticulum</keyword>
<feature type="region of interest" description="Disordered" evidence="10">
    <location>
        <begin position="916"/>
        <end position="935"/>
    </location>
</feature>